<accession>A0A9W6T9A1</accession>
<dbReference type="AlphaFoldDB" id="A0A9W6T9A1"/>
<dbReference type="PANTHER" id="PTHR10366">
    <property type="entry name" value="NAD DEPENDENT EPIMERASE/DEHYDRATASE"/>
    <property type="match status" value="1"/>
</dbReference>
<reference evidence="3" key="1">
    <citation type="submission" date="2023-04" db="EMBL/GenBank/DDBJ databases">
        <title>Candida boidinii NBRC 10035.</title>
        <authorList>
            <person name="Ichikawa N."/>
            <person name="Sato H."/>
            <person name="Tonouchi N."/>
        </authorList>
    </citation>
    <scope>NUCLEOTIDE SEQUENCE</scope>
    <source>
        <strain evidence="3">NBRC 10035</strain>
    </source>
</reference>
<evidence type="ECO:0000256" key="2">
    <source>
        <dbReference type="ARBA" id="ARBA00023445"/>
    </source>
</evidence>
<dbReference type="InterPro" id="IPR036291">
    <property type="entry name" value="NAD(P)-bd_dom_sf"/>
</dbReference>
<dbReference type="EMBL" id="BSXN01007917">
    <property type="protein sequence ID" value="GME85579.1"/>
    <property type="molecule type" value="Genomic_DNA"/>
</dbReference>
<name>A0A9W6T9A1_CANBO</name>
<dbReference type="Gene3D" id="3.40.50.720">
    <property type="entry name" value="NAD(P)-binding Rossmann-like Domain"/>
    <property type="match status" value="1"/>
</dbReference>
<evidence type="ECO:0000313" key="3">
    <source>
        <dbReference type="EMBL" id="GME85579.1"/>
    </source>
</evidence>
<sequence length="245" mass="27633">MEENFEIPAVNGVLGLFNGIKKYGPQIERVSMVSSFGACIQLLPEHSDIVYDETTWSDVSPEMVANNPLLGYMYSKKVAEKTAWDFIENEKPNFKLTTFLPPLVIGPQVFEEFVKDKLEGSNGHAFNFVDMKVGEEYTPVFPALLPIHVRDVSQAIIKPFSTDRLDGKRIITIESIYNPQIIVDKVHTFFPYVDGKMTVGNPGSQSALYKYDTSVSDKLLEQKFIPLDTQIIETFSQFNSVNGNF</sequence>
<keyword evidence="1" id="KW-0560">Oxidoreductase</keyword>
<dbReference type="GO" id="GO:0016616">
    <property type="term" value="F:oxidoreductase activity, acting on the CH-OH group of donors, NAD or NADP as acceptor"/>
    <property type="evidence" value="ECO:0007669"/>
    <property type="project" value="TreeGrafter"/>
</dbReference>
<comment type="similarity">
    <text evidence="2">Belongs to the NAD(P)-dependent epimerase/dehydratase family. Dihydroflavonol-4-reductase subfamily.</text>
</comment>
<gene>
    <name evidence="3" type="ORF">Cboi02_000698300</name>
</gene>
<dbReference type="Proteomes" id="UP001165120">
    <property type="component" value="Unassembled WGS sequence"/>
</dbReference>
<comment type="caution">
    <text evidence="3">The sequence shown here is derived from an EMBL/GenBank/DDBJ whole genome shotgun (WGS) entry which is preliminary data.</text>
</comment>
<evidence type="ECO:0000313" key="4">
    <source>
        <dbReference type="Proteomes" id="UP001165120"/>
    </source>
</evidence>
<protein>
    <submittedName>
        <fullName evidence="3">Unnamed protein product</fullName>
    </submittedName>
</protein>
<evidence type="ECO:0000256" key="1">
    <source>
        <dbReference type="ARBA" id="ARBA00023002"/>
    </source>
</evidence>
<keyword evidence="4" id="KW-1185">Reference proteome</keyword>
<dbReference type="PANTHER" id="PTHR10366:SF564">
    <property type="entry name" value="STEROL-4-ALPHA-CARBOXYLATE 3-DEHYDROGENASE, DECARBOXYLATING"/>
    <property type="match status" value="1"/>
</dbReference>
<dbReference type="SUPFAM" id="SSF51735">
    <property type="entry name" value="NAD(P)-binding Rossmann-fold domains"/>
    <property type="match status" value="1"/>
</dbReference>
<dbReference type="InterPro" id="IPR050425">
    <property type="entry name" value="NAD(P)_dehydrat-like"/>
</dbReference>
<organism evidence="3 4">
    <name type="scientific">Candida boidinii</name>
    <name type="common">Yeast</name>
    <dbReference type="NCBI Taxonomy" id="5477"/>
    <lineage>
        <taxon>Eukaryota</taxon>
        <taxon>Fungi</taxon>
        <taxon>Dikarya</taxon>
        <taxon>Ascomycota</taxon>
        <taxon>Saccharomycotina</taxon>
        <taxon>Pichiomycetes</taxon>
        <taxon>Pichiales</taxon>
        <taxon>Pichiaceae</taxon>
        <taxon>Ogataea</taxon>
        <taxon>Ogataea/Candida clade</taxon>
    </lineage>
</organism>
<proteinExistence type="inferred from homology"/>